<dbReference type="Gene3D" id="3.40.1020.10">
    <property type="entry name" value="Biosynthetic Threonine Deaminase, Domain 3"/>
    <property type="match status" value="1"/>
</dbReference>
<evidence type="ECO:0000256" key="7">
    <source>
        <dbReference type="ARBA" id="ARBA00022624"/>
    </source>
</evidence>
<evidence type="ECO:0000256" key="9">
    <source>
        <dbReference type="ARBA" id="ARBA00023239"/>
    </source>
</evidence>
<dbReference type="EC" id="4.3.1.19" evidence="12"/>
<evidence type="ECO:0000256" key="10">
    <source>
        <dbReference type="ARBA" id="ARBA00023304"/>
    </source>
</evidence>
<dbReference type="Pfam" id="PF00585">
    <property type="entry name" value="Thr_dehydrat_C"/>
    <property type="match status" value="1"/>
</dbReference>
<evidence type="ECO:0000259" key="13">
    <source>
        <dbReference type="PROSITE" id="PS51672"/>
    </source>
</evidence>
<evidence type="ECO:0000256" key="12">
    <source>
        <dbReference type="RuleBase" id="RU362012"/>
    </source>
</evidence>
<feature type="domain" description="ACT-like" evidence="13">
    <location>
        <begin position="354"/>
        <end position="428"/>
    </location>
</feature>
<keyword evidence="9 12" id="KW-0456">Lyase</keyword>
<dbReference type="InterPro" id="IPR011820">
    <property type="entry name" value="IlvA"/>
</dbReference>
<protein>
    <recommendedName>
        <fullName evidence="12">L-threonine dehydratase</fullName>
        <ecNumber evidence="12">4.3.1.19</ecNumber>
    </recommendedName>
    <alternativeName>
        <fullName evidence="12">Threonine deaminase</fullName>
    </alternativeName>
</protein>
<keyword evidence="15" id="KW-1185">Reference proteome</keyword>
<reference evidence="14 15" key="1">
    <citation type="submission" date="2020-08" db="EMBL/GenBank/DDBJ databases">
        <title>A Genomic Blueprint of the Chicken Gut Microbiome.</title>
        <authorList>
            <person name="Gilroy R."/>
            <person name="Ravi A."/>
            <person name="Getino M."/>
            <person name="Pursley I."/>
            <person name="Horton D.L."/>
            <person name="Alikhan N.-F."/>
            <person name="Baker D."/>
            <person name="Gharbi K."/>
            <person name="Hall N."/>
            <person name="Watson M."/>
            <person name="Adriaenssens E.M."/>
            <person name="Foster-Nyarko E."/>
            <person name="Jarju S."/>
            <person name="Secka A."/>
            <person name="Antonio M."/>
            <person name="Oren A."/>
            <person name="Chaudhuri R."/>
            <person name="La Ragione R.M."/>
            <person name="Hildebrand F."/>
            <person name="Pallen M.J."/>
        </authorList>
    </citation>
    <scope>NUCLEOTIDE SEQUENCE [LARGE SCALE GENOMIC DNA]</scope>
    <source>
        <strain evidence="14 15">Sa3CUA8</strain>
    </source>
</reference>
<sequence length="437" mass="47988">MVVLKNASVEEVAPLTNIQEVEKKKLGIEDILIANQVLKDIVAHTPLQKNERLSEQYGCTVYIKREDLQHVRSFKLRGAYYKIKRIESEALEKGIVCASAGNHAQGVAYACAQLGIDGKIFMPLTTPKQKVDQVKMFGKGFIEILLTGDTFDDSFDSAVLCTEEEDRIFIHPFDDIDIIAGQATVAVEIMNDIDQPIDFVFSSIGGGGLMSGMSTYIKNLSPLTRMIGVEPAGAASMKASFTKGQLTSLPTIDKFVDGAAVKCPGQKTFDICFELVEDIVAVPEGKVCTAILELYNKHAIIAEPAGALPIAALDYYKDEIKGKSIVVVISGGNNDIGRMQEIKEKSLIHEGLLYYFIVNFPQRAGALRQFLDNVLGPNDDITTFEYTKKNNKENGPGLVGIELKHPGDYDGLLDRMRSNGFSFTEVNNDSTLFDLLI</sequence>
<dbReference type="Gene3D" id="3.40.50.1100">
    <property type="match status" value="2"/>
</dbReference>
<evidence type="ECO:0000256" key="8">
    <source>
        <dbReference type="ARBA" id="ARBA00022898"/>
    </source>
</evidence>
<dbReference type="InterPro" id="IPR000634">
    <property type="entry name" value="Ser/Thr_deHydtase_PyrdxlP-BS"/>
</dbReference>
<dbReference type="InterPro" id="IPR038110">
    <property type="entry name" value="TD_ACT-like_sf"/>
</dbReference>
<gene>
    <name evidence="12 14" type="primary">ilvA</name>
    <name evidence="14" type="ORF">H9659_08385</name>
</gene>
<organism evidence="14 15">
    <name type="scientific">Sporosarcina gallistercoris</name>
    <dbReference type="NCBI Taxonomy" id="2762245"/>
    <lineage>
        <taxon>Bacteria</taxon>
        <taxon>Bacillati</taxon>
        <taxon>Bacillota</taxon>
        <taxon>Bacilli</taxon>
        <taxon>Bacillales</taxon>
        <taxon>Caryophanaceae</taxon>
        <taxon>Sporosarcina</taxon>
    </lineage>
</organism>
<evidence type="ECO:0000256" key="6">
    <source>
        <dbReference type="ARBA" id="ARBA00022605"/>
    </source>
</evidence>
<dbReference type="SUPFAM" id="SSF53686">
    <property type="entry name" value="Tryptophan synthase beta subunit-like PLP-dependent enzymes"/>
    <property type="match status" value="1"/>
</dbReference>
<dbReference type="InterPro" id="IPR050147">
    <property type="entry name" value="Ser/Thr_Dehydratase"/>
</dbReference>
<proteinExistence type="inferred from homology"/>
<dbReference type="InterPro" id="IPR036052">
    <property type="entry name" value="TrpB-like_PALP_sf"/>
</dbReference>
<comment type="catalytic activity">
    <reaction evidence="1 12">
        <text>L-threonine = 2-oxobutanoate + NH4(+)</text>
        <dbReference type="Rhea" id="RHEA:22108"/>
        <dbReference type="ChEBI" id="CHEBI:16763"/>
        <dbReference type="ChEBI" id="CHEBI:28938"/>
        <dbReference type="ChEBI" id="CHEBI:57926"/>
        <dbReference type="EC" id="4.3.1.19"/>
    </reaction>
</comment>
<evidence type="ECO:0000256" key="3">
    <source>
        <dbReference type="ARBA" id="ARBA00004810"/>
    </source>
</evidence>
<dbReference type="SUPFAM" id="SSF55021">
    <property type="entry name" value="ACT-like"/>
    <property type="match status" value="1"/>
</dbReference>
<evidence type="ECO:0000313" key="14">
    <source>
        <dbReference type="EMBL" id="MBD7908346.1"/>
    </source>
</evidence>
<evidence type="ECO:0000256" key="5">
    <source>
        <dbReference type="ARBA" id="ARBA00011881"/>
    </source>
</evidence>
<evidence type="ECO:0000256" key="11">
    <source>
        <dbReference type="ARBA" id="ARBA00025527"/>
    </source>
</evidence>
<dbReference type="PANTHER" id="PTHR48078">
    <property type="entry name" value="THREONINE DEHYDRATASE, MITOCHONDRIAL-RELATED"/>
    <property type="match status" value="1"/>
</dbReference>
<dbReference type="CDD" id="cd01562">
    <property type="entry name" value="Thr-dehyd"/>
    <property type="match status" value="1"/>
</dbReference>
<comment type="similarity">
    <text evidence="4 12">Belongs to the serine/threonine dehydratase family.</text>
</comment>
<dbReference type="InterPro" id="IPR045865">
    <property type="entry name" value="ACT-like_dom_sf"/>
</dbReference>
<dbReference type="CDD" id="cd04907">
    <property type="entry name" value="ACT_ThrD-I_2"/>
    <property type="match status" value="1"/>
</dbReference>
<evidence type="ECO:0000256" key="4">
    <source>
        <dbReference type="ARBA" id="ARBA00010869"/>
    </source>
</evidence>
<comment type="cofactor">
    <cofactor evidence="2 12">
        <name>pyridoxal 5'-phosphate</name>
        <dbReference type="ChEBI" id="CHEBI:597326"/>
    </cofactor>
</comment>
<dbReference type="InterPro" id="IPR001721">
    <property type="entry name" value="TD_ACT-like"/>
</dbReference>
<evidence type="ECO:0000313" key="15">
    <source>
        <dbReference type="Proteomes" id="UP000659496"/>
    </source>
</evidence>
<dbReference type="Pfam" id="PF00291">
    <property type="entry name" value="PALP"/>
    <property type="match status" value="1"/>
</dbReference>
<comment type="caution">
    <text evidence="14">The sequence shown here is derived from an EMBL/GenBank/DDBJ whole genome shotgun (WGS) entry which is preliminary data.</text>
</comment>
<dbReference type="EMBL" id="JACSQY010000005">
    <property type="protein sequence ID" value="MBD7908346.1"/>
    <property type="molecule type" value="Genomic_DNA"/>
</dbReference>
<dbReference type="NCBIfam" id="TIGR02079">
    <property type="entry name" value="THD1"/>
    <property type="match status" value="1"/>
</dbReference>
<dbReference type="PROSITE" id="PS51672">
    <property type="entry name" value="ACT_LIKE"/>
    <property type="match status" value="1"/>
</dbReference>
<dbReference type="PANTHER" id="PTHR48078:SF11">
    <property type="entry name" value="THREONINE DEHYDRATASE, MITOCHONDRIAL"/>
    <property type="match status" value="1"/>
</dbReference>
<keyword evidence="7 12" id="KW-0412">Isoleucine biosynthesis</keyword>
<comment type="subunit">
    <text evidence="5 12">Homotetramer.</text>
</comment>
<dbReference type="PROSITE" id="PS00165">
    <property type="entry name" value="DEHYDRATASE_SER_THR"/>
    <property type="match status" value="1"/>
</dbReference>
<evidence type="ECO:0000256" key="2">
    <source>
        <dbReference type="ARBA" id="ARBA00001933"/>
    </source>
</evidence>
<dbReference type="NCBIfam" id="NF006390">
    <property type="entry name" value="PRK08639.1"/>
    <property type="match status" value="1"/>
</dbReference>
<name>A0ABR8PJL0_9BACL</name>
<keyword evidence="6 12" id="KW-0028">Amino-acid biosynthesis</keyword>
<keyword evidence="8 12" id="KW-0663">Pyridoxal phosphate</keyword>
<evidence type="ECO:0000256" key="1">
    <source>
        <dbReference type="ARBA" id="ARBA00001274"/>
    </source>
</evidence>
<comment type="function">
    <text evidence="11 12">Catalyzes the anaerobic formation of alpha-ketobutyrate and ammonia from threonine in a two-step reaction. The first step involved a dehydration of threonine and a production of enamine intermediates (aminocrotonate), which tautomerizes to its imine form (iminobutyrate). Both intermediates are unstable and short-lived. The second step is the nonenzymatic hydrolysis of the enamine/imine intermediates to form 2-ketobutyrate and free ammonia. In the low water environment of the cell, the second step is accelerated by RidA.</text>
</comment>
<dbReference type="GO" id="GO:0004794">
    <property type="term" value="F:threonine deaminase activity"/>
    <property type="evidence" value="ECO:0007669"/>
    <property type="project" value="UniProtKB-EC"/>
</dbReference>
<dbReference type="InterPro" id="IPR001926">
    <property type="entry name" value="TrpB-like_PALP"/>
</dbReference>
<keyword evidence="10 12" id="KW-0100">Branched-chain amino acid biosynthesis</keyword>
<dbReference type="Proteomes" id="UP000659496">
    <property type="component" value="Unassembled WGS sequence"/>
</dbReference>
<accession>A0ABR8PJL0</accession>
<comment type="pathway">
    <text evidence="3 12">Amino-acid biosynthesis; L-isoleucine biosynthesis; 2-oxobutanoate from L-threonine: step 1/1.</text>
</comment>